<keyword evidence="1" id="KW-0812">Transmembrane</keyword>
<feature type="transmembrane region" description="Helical" evidence="1">
    <location>
        <begin position="48"/>
        <end position="70"/>
    </location>
</feature>
<evidence type="ECO:0000313" key="6">
    <source>
        <dbReference type="Proteomes" id="UP000232806"/>
    </source>
</evidence>
<dbReference type="EMBL" id="CP017766">
    <property type="protein sequence ID" value="AUB55457.1"/>
    <property type="molecule type" value="Genomic_DNA"/>
</dbReference>
<reference evidence="5 6" key="1">
    <citation type="submission" date="2016-10" db="EMBL/GenBank/DDBJ databases">
        <title>Comparative genomics between deep and shallow subseafloor isolates.</title>
        <authorList>
            <person name="Ishii S."/>
            <person name="Miller J.R."/>
            <person name="Sutton G."/>
            <person name="Suzuki S."/>
            <person name="Methe B."/>
            <person name="Inagaki F."/>
            <person name="Imachi H."/>
        </authorList>
    </citation>
    <scope>NUCLEOTIDE SEQUENCE [LARGE SCALE GENOMIC DNA]</scope>
    <source>
        <strain evidence="3 5">A8p</strain>
        <strain evidence="2 6">MO-MB1</strain>
    </source>
</reference>
<organism evidence="2 6">
    <name type="scientific">Methanobacterium subterraneum</name>
    <dbReference type="NCBI Taxonomy" id="59277"/>
    <lineage>
        <taxon>Archaea</taxon>
        <taxon>Methanobacteriati</taxon>
        <taxon>Methanobacteriota</taxon>
        <taxon>Methanomada group</taxon>
        <taxon>Methanobacteria</taxon>
        <taxon>Methanobacteriales</taxon>
        <taxon>Methanobacteriaceae</taxon>
        <taxon>Methanobacterium</taxon>
    </lineage>
</organism>
<feature type="transmembrane region" description="Helical" evidence="1">
    <location>
        <begin position="90"/>
        <end position="108"/>
    </location>
</feature>
<evidence type="ECO:0000313" key="4">
    <source>
        <dbReference type="EMBL" id="NMO09293.1"/>
    </source>
</evidence>
<evidence type="ECO:0000313" key="2">
    <source>
        <dbReference type="EMBL" id="AUB55457.1"/>
    </source>
</evidence>
<keyword evidence="5" id="KW-1185">Reference proteome</keyword>
<dbReference type="OrthoDB" id="68835at2157"/>
<dbReference type="Proteomes" id="UP000232806">
    <property type="component" value="Chromosome"/>
</dbReference>
<dbReference type="Pfam" id="PF26119">
    <property type="entry name" value="DUF8036"/>
    <property type="match status" value="1"/>
</dbReference>
<evidence type="ECO:0000313" key="3">
    <source>
        <dbReference type="EMBL" id="AUB60695.1"/>
    </source>
</evidence>
<accession>A0A2H4VBH4</accession>
<evidence type="ECO:0000313" key="7">
    <source>
        <dbReference type="Proteomes" id="UP000591058"/>
    </source>
</evidence>
<dbReference type="InterPro" id="IPR058349">
    <property type="entry name" value="DUF8036"/>
</dbReference>
<sequence length="110" mass="12376">MVLAEYGQFGGVVTFVAVAIGIANVCLLLGLLYLYWDTYRQVKSKFTIGLLYFSTFLLFQNIVSTIFLALPLFAQLEFHGPEISGPRLPLFLINIVQLIALSILFKITRE</sequence>
<dbReference type="EMBL" id="JABBYL010000020">
    <property type="protein sequence ID" value="NMO09293.1"/>
    <property type="molecule type" value="Genomic_DNA"/>
</dbReference>
<dbReference type="KEGG" id="msub:BK009_08435"/>
<gene>
    <name evidence="2" type="ORF">BK007_05115</name>
    <name evidence="3" type="ORF">BK009_08435</name>
    <name evidence="4" type="ORF">HG719_05515</name>
</gene>
<protein>
    <submittedName>
        <fullName evidence="2">Uncharacterized protein</fullName>
    </submittedName>
</protein>
<evidence type="ECO:0000313" key="5">
    <source>
        <dbReference type="Proteomes" id="UP000232631"/>
    </source>
</evidence>
<dbReference type="Proteomes" id="UP000591058">
    <property type="component" value="Unassembled WGS sequence"/>
</dbReference>
<dbReference type="GeneID" id="35126513"/>
<dbReference type="RefSeq" id="WP_100905437.1">
    <property type="nucleotide sequence ID" value="NZ_CP017766.1"/>
</dbReference>
<keyword evidence="1" id="KW-0472">Membrane</keyword>
<dbReference type="Proteomes" id="UP000232631">
    <property type="component" value="Chromosome"/>
</dbReference>
<accession>A0A2H4VRG6</accession>
<keyword evidence="1" id="KW-1133">Transmembrane helix</keyword>
<feature type="transmembrane region" description="Helical" evidence="1">
    <location>
        <begin position="12"/>
        <end position="36"/>
    </location>
</feature>
<reference evidence="4 7" key="2">
    <citation type="submission" date="2020-04" db="EMBL/GenBank/DDBJ databases">
        <title>Draft genome of Methanobacterium subterraneum isolated from animal feces.</title>
        <authorList>
            <person name="Ouboter H.T."/>
            <person name="Berger S."/>
            <person name="Gungor E."/>
            <person name="Jetten M.S.M."/>
            <person name="Welte C.U."/>
        </authorList>
    </citation>
    <scope>NUCLEOTIDE SEQUENCE [LARGE SCALE GENOMIC DNA]</scope>
    <source>
        <strain evidence="4">HO_2020</strain>
    </source>
</reference>
<dbReference type="AlphaFoldDB" id="A0A2H4VBH4"/>
<evidence type="ECO:0000256" key="1">
    <source>
        <dbReference type="SAM" id="Phobius"/>
    </source>
</evidence>
<proteinExistence type="predicted"/>
<name>A0A2H4VBH4_9EURY</name>
<dbReference type="EMBL" id="CP017768">
    <property type="protein sequence ID" value="AUB60695.1"/>
    <property type="molecule type" value="Genomic_DNA"/>
</dbReference>